<dbReference type="EMBL" id="CP029343">
    <property type="protein sequence ID" value="AWL07243.1"/>
    <property type="molecule type" value="Genomic_DNA"/>
</dbReference>
<protein>
    <recommendedName>
        <fullName evidence="6">C-type lysozyme inhibitor domain-containing protein</fullName>
    </recommendedName>
</protein>
<dbReference type="KEGG" id="mtim:DIR46_24325"/>
<feature type="domain" description="C-type lysozyme inhibitor" evidence="6">
    <location>
        <begin position="175"/>
        <end position="240"/>
    </location>
</feature>
<keyword evidence="2" id="KW-0472">Membrane</keyword>
<dbReference type="Gene3D" id="2.40.128.200">
    <property type="match status" value="1"/>
</dbReference>
<dbReference type="GO" id="GO:0005576">
    <property type="term" value="C:extracellular region"/>
    <property type="evidence" value="ECO:0007669"/>
    <property type="project" value="TreeGrafter"/>
</dbReference>
<evidence type="ECO:0000259" key="6">
    <source>
        <dbReference type="Pfam" id="PF09864"/>
    </source>
</evidence>
<organism evidence="7 8">
    <name type="scientific">Massilia oculi</name>
    <dbReference type="NCBI Taxonomy" id="945844"/>
    <lineage>
        <taxon>Bacteria</taxon>
        <taxon>Pseudomonadati</taxon>
        <taxon>Pseudomonadota</taxon>
        <taxon>Betaproteobacteria</taxon>
        <taxon>Burkholderiales</taxon>
        <taxon>Oxalobacteraceae</taxon>
        <taxon>Telluria group</taxon>
        <taxon>Massilia</taxon>
    </lineage>
</organism>
<dbReference type="PANTHER" id="PTHR37549:SF1">
    <property type="entry name" value="LIPOPROTEIN LPRI"/>
    <property type="match status" value="1"/>
</dbReference>
<dbReference type="OrthoDB" id="5450120at2"/>
<feature type="region of interest" description="Disordered" evidence="5">
    <location>
        <begin position="1"/>
        <end position="46"/>
    </location>
</feature>
<reference evidence="7 8" key="1">
    <citation type="submission" date="2018-05" db="EMBL/GenBank/DDBJ databases">
        <title>Complete genome sequence of Massilia oculi sp. nov. CCUG 43427T (=DSM 26321T), the type strain of M. oculi, and comparison with genome sequences of other Massilia strains.</title>
        <authorList>
            <person name="Zhu B."/>
        </authorList>
    </citation>
    <scope>NUCLEOTIDE SEQUENCE [LARGE SCALE GENOMIC DNA]</scope>
    <source>
        <strain evidence="7 8">CCUG 43427</strain>
    </source>
</reference>
<evidence type="ECO:0000256" key="5">
    <source>
        <dbReference type="SAM" id="MobiDB-lite"/>
    </source>
</evidence>
<keyword evidence="8" id="KW-1185">Reference proteome</keyword>
<dbReference type="PANTHER" id="PTHR37549">
    <property type="entry name" value="LIPOPROTEIN LPRI"/>
    <property type="match status" value="1"/>
</dbReference>
<name>A0A2S2DPE0_9BURK</name>
<sequence>MPGSTSSCAAAKSRATMRRPGSNWTWRRSRHRTHYPRSGKTPRRPHHRIQYNKEHLMKRLLIAAAVLALPLGAQAVSMPGFCAKGIGTAEARICQNPGSAESEGLVFAFYRAALEKLDAGPSKELQEQHTKWWDGVKQCADAKDMTACLNNAYGSRMLQLQSAYKIVKTTGPVAFTCSDGSKISATFLDTTPASMVAVRNKEHTLLRGEKTASGIAYGNRGDEFKEHQGKVTIKWGAKAKELSCKKS</sequence>
<evidence type="ECO:0000313" key="7">
    <source>
        <dbReference type="EMBL" id="AWL07243.1"/>
    </source>
</evidence>
<evidence type="ECO:0000256" key="4">
    <source>
        <dbReference type="ARBA" id="ARBA00023288"/>
    </source>
</evidence>
<dbReference type="SUPFAM" id="SSF141488">
    <property type="entry name" value="YdhA-like"/>
    <property type="match status" value="1"/>
</dbReference>
<evidence type="ECO:0000256" key="3">
    <source>
        <dbReference type="ARBA" id="ARBA00023139"/>
    </source>
</evidence>
<dbReference type="InterPro" id="IPR052755">
    <property type="entry name" value="Lysozyme_Inhibitor_LprI"/>
</dbReference>
<feature type="compositionally biased region" description="Basic residues" evidence="5">
    <location>
        <begin position="27"/>
        <end position="46"/>
    </location>
</feature>
<keyword evidence="3" id="KW-0564">Palmitate</keyword>
<keyword evidence="1" id="KW-0732">Signal</keyword>
<dbReference type="Pfam" id="PF09864">
    <property type="entry name" value="MliC"/>
    <property type="match status" value="1"/>
</dbReference>
<dbReference type="Proteomes" id="UP000245820">
    <property type="component" value="Chromosome"/>
</dbReference>
<accession>A0A2S2DPE0</accession>
<keyword evidence="4" id="KW-0449">Lipoprotein</keyword>
<dbReference type="InterPro" id="IPR018660">
    <property type="entry name" value="MliC"/>
</dbReference>
<proteinExistence type="predicted"/>
<evidence type="ECO:0000256" key="1">
    <source>
        <dbReference type="ARBA" id="ARBA00022729"/>
    </source>
</evidence>
<dbReference type="AlphaFoldDB" id="A0A2S2DPE0"/>
<dbReference type="InterPro" id="IPR036328">
    <property type="entry name" value="MliC_sf"/>
</dbReference>
<evidence type="ECO:0000256" key="2">
    <source>
        <dbReference type="ARBA" id="ARBA00023136"/>
    </source>
</evidence>
<evidence type="ECO:0000313" key="8">
    <source>
        <dbReference type="Proteomes" id="UP000245820"/>
    </source>
</evidence>
<gene>
    <name evidence="7" type="ORF">DIR46_24325</name>
</gene>